<dbReference type="Proteomes" id="UP000287033">
    <property type="component" value="Unassembled WGS sequence"/>
</dbReference>
<evidence type="ECO:0000256" key="15">
    <source>
        <dbReference type="PROSITE-ProRule" id="PRU00283"/>
    </source>
</evidence>
<evidence type="ECO:0000313" key="20">
    <source>
        <dbReference type="EMBL" id="GCC32011.1"/>
    </source>
</evidence>
<protein>
    <recommendedName>
        <fullName evidence="14">Kinesin-like protein KIF14</fullName>
    </recommendedName>
</protein>
<feature type="domain" description="FHA" evidence="18">
    <location>
        <begin position="833"/>
        <end position="884"/>
    </location>
</feature>
<dbReference type="InterPro" id="IPR056523">
    <property type="entry name" value="4HB_KIF14"/>
</dbReference>
<feature type="region of interest" description="Disordered" evidence="17">
    <location>
        <begin position="1072"/>
        <end position="1091"/>
    </location>
</feature>
<dbReference type="PANTHER" id="PTHR47117">
    <property type="entry name" value="STAR-RELATED LIPID TRANSFER PROTEIN 9"/>
    <property type="match status" value="1"/>
</dbReference>
<reference evidence="20 21" key="1">
    <citation type="journal article" date="2018" name="Nat. Ecol. Evol.">
        <title>Shark genomes provide insights into elasmobranch evolution and the origin of vertebrates.</title>
        <authorList>
            <person name="Hara Y"/>
            <person name="Yamaguchi K"/>
            <person name="Onimaru K"/>
            <person name="Kadota M"/>
            <person name="Koyanagi M"/>
            <person name="Keeley SD"/>
            <person name="Tatsumi K"/>
            <person name="Tanaka K"/>
            <person name="Motone F"/>
            <person name="Kageyama Y"/>
            <person name="Nozu R"/>
            <person name="Adachi N"/>
            <person name="Nishimura O"/>
            <person name="Nakagawa R"/>
            <person name="Tanegashima C"/>
            <person name="Kiyatake I"/>
            <person name="Matsumoto R"/>
            <person name="Murakumo K"/>
            <person name="Nishida K"/>
            <person name="Terakita A"/>
            <person name="Kuratani S"/>
            <person name="Sato K"/>
            <person name="Hyodo S Kuraku.S."/>
        </authorList>
    </citation>
    <scope>NUCLEOTIDE SEQUENCE [LARGE SCALE GENOMIC DNA]</scope>
</reference>
<dbReference type="InterPro" id="IPR019821">
    <property type="entry name" value="Kinesin_motor_CS"/>
</dbReference>
<dbReference type="PROSITE" id="PS50006">
    <property type="entry name" value="FHA_DOMAIN"/>
    <property type="match status" value="1"/>
</dbReference>
<dbReference type="OMA" id="HVECTES"/>
<dbReference type="Pfam" id="PF16183">
    <property type="entry name" value="Kinesin_assoc"/>
    <property type="match status" value="1"/>
</dbReference>
<evidence type="ECO:0000256" key="6">
    <source>
        <dbReference type="ARBA" id="ARBA00022701"/>
    </source>
</evidence>
<keyword evidence="11" id="KW-0206">Cytoskeleton</keyword>
<evidence type="ECO:0000259" key="19">
    <source>
        <dbReference type="PROSITE" id="PS50067"/>
    </source>
</evidence>
<dbReference type="PROSITE" id="PS50067">
    <property type="entry name" value="KINESIN_MOTOR_2"/>
    <property type="match status" value="1"/>
</dbReference>
<dbReference type="GO" id="GO:0005634">
    <property type="term" value="C:nucleus"/>
    <property type="evidence" value="ECO:0007669"/>
    <property type="project" value="UniProtKB-SubCell"/>
</dbReference>
<dbReference type="InterPro" id="IPR032405">
    <property type="entry name" value="Kinesin_assoc"/>
</dbReference>
<dbReference type="FunFam" id="3.40.850.10:FF:000042">
    <property type="entry name" value="Kinesin family member 14"/>
    <property type="match status" value="1"/>
</dbReference>
<dbReference type="FunFam" id="2.60.200.20:FF:000020">
    <property type="entry name" value="Kinesin family member 14"/>
    <property type="match status" value="1"/>
</dbReference>
<feature type="region of interest" description="Disordered" evidence="17">
    <location>
        <begin position="229"/>
        <end position="266"/>
    </location>
</feature>
<keyword evidence="10 15" id="KW-0505">Motor protein</keyword>
<feature type="compositionally biased region" description="Basic and acidic residues" evidence="17">
    <location>
        <begin position="1072"/>
        <end position="1083"/>
    </location>
</feature>
<evidence type="ECO:0000256" key="3">
    <source>
        <dbReference type="ARBA" id="ARBA00004214"/>
    </source>
</evidence>
<sequence>MREGGLADGVLKFWVARSFKDQTMVIGALRSVQNNPANILEKGSKRIDREPTSQVQYHDSQGQSILPLDKSNEVNKTYIVSASKRTLGPSIPSKPEGRLTLQRRKTVDRGNPSIHDDIRNVESSEGERRLALQRRTKGGNLERGIGIFKENAESLTHNITIQASNNLLQTKGTNSTGFVSSSLSLMQNVGIARINLSAAAKSTSIGRKQENSTTSSYLSTSVTTINKVHTPTKPSITPVKRMVSGKSDDSQQKTEAKPFKMSSKQNVDRNEMLKTDVTKIMKLVNQQETKNQSNFVKSMARDFQQKQRTMESGINNLKYSINTVADKGDQKPLRSGVVTRGTLRQVEISSTSLCAGNECLNGVGSAVTVAVRVRPFSEREKNENAQQVIFMQGQDTIVQHPETNRTYSFTYDFSFWSFDGLHPEFSSQEAVYTNIGLPLLEKAFEGYNTCLFAYGQTGSGKSYTMMGFSDVGIIPRFCEQLFTEVAKTELQQVTYHIEMSYFEVYNEKIHDLLVGGNAKMQAKQSLRVREHPVFGPYVADLSLNVVTSYADVQGWLELGNKQRATAATGMNEKSSRSHSVFTLIMTQTKTEFVEEEEHEHCVTSKINLVDLAGSERCFTAQTSGDRLKEGVSINKSLFTLGKVISALSEYFQAKKKVFIPYRESVLTWLLKDSLGGNSKTAMIATISPSASNVEETLSTLRYAKQARQIINVAKVNEDSNAKLIRDLKLEIEKLKAAQMSSQGIQSERYKASQKEIKALKLKLNQQEKEMAEAQRRWRERLDEAEKRKLEEARELQKAGITFKVDNSLPNLVNLNEDPQISEMLLYMIKEGQTRVGKQRPNSKHDIQLSGALIADDHCVIRNVNGTVSIAPIGDANTYVNGNLIAESIVLHHGDRVIMGGDHYFKFNHPLEVQNGRASSGNALFGDGPKDFEFAKNELLQAQQARLEVEIEEARLQAKKEMMQGIQVAKEMAQKELSSQKSLYENKIKELEKELVKESQKNIEIEELQNVKKQLKQEMQVNKQLEQVVAVNRKRLELEALATKQALEDHNIRHVKFLDALEAEKRKMTKDLERMQKEQRKRQETQNNTSCKDNSYWRSMKLSVMIREANTISINLRKHTVFSRHEESDNENKSIQTRIRVQVKNTKLGISTFWSLEKFECKLIAMRELYQGNTHPGDEDLFYDPNDDWETDLTSSSTLSRRRSRSFFKSKRMSGCLAGIQALSVQNLHSAHSTDLLNVSQSIILAGSESTLPAVCKELLGEAVDFLGRSYLSQENIPVRLITDLLTIHKWTMEISQSYEQLDEESQQSLFTNNRAMQTYCVRATSVFERITILLKLWIDTVPKDNCFGIIEDELFGEVRTLGRNLQLLLQGCDSDISSMVMEAENKISQTIRRLVKHIGHLAAFMSMELNFDEENIDDSPSYKRSVMTCLFEGVESGMESLLDAGLKNIKDHQKLLQRPSSKLEVFEKLKKWSMALSVSIQNYLMELKKMGTLIKERPTWHPSSIKNLSNVSGELVEFNRSYNKMYHMMTSVLRGENEVNDQLKKCIEMVCSSAMNVAGKFNILWTFSFDEVKASYIRESKMDKKGPQLVISEVELAASSLLDLIESLQNEKANSGCADSNEKVKASTNVHSGTLYARGVKKTVYTLQGTAPTSEEPSPQAVQWV</sequence>
<dbReference type="CDD" id="cd22707">
    <property type="entry name" value="FHA_KIF14"/>
    <property type="match status" value="1"/>
</dbReference>
<evidence type="ECO:0000256" key="9">
    <source>
        <dbReference type="ARBA" id="ARBA00023054"/>
    </source>
</evidence>
<feature type="binding site" evidence="15">
    <location>
        <begin position="455"/>
        <end position="462"/>
    </location>
    <ligand>
        <name>ATP</name>
        <dbReference type="ChEBI" id="CHEBI:30616"/>
    </ligand>
</feature>
<dbReference type="GO" id="GO:0007018">
    <property type="term" value="P:microtubule-based movement"/>
    <property type="evidence" value="ECO:0007669"/>
    <property type="project" value="InterPro"/>
</dbReference>
<dbReference type="PROSITE" id="PS00411">
    <property type="entry name" value="KINESIN_MOTOR_1"/>
    <property type="match status" value="1"/>
</dbReference>
<dbReference type="InterPro" id="IPR000253">
    <property type="entry name" value="FHA_dom"/>
</dbReference>
<evidence type="ECO:0000256" key="8">
    <source>
        <dbReference type="ARBA" id="ARBA00022840"/>
    </source>
</evidence>
<dbReference type="STRING" id="137246.A0A401SNR2"/>
<keyword evidence="8 15" id="KW-0067">ATP-binding</keyword>
<feature type="compositionally biased region" description="Basic and acidic residues" evidence="17">
    <location>
        <begin position="246"/>
        <end position="258"/>
    </location>
</feature>
<keyword evidence="5" id="KW-0597">Phosphoprotein</keyword>
<keyword evidence="9 16" id="KW-0175">Coiled coil</keyword>
<dbReference type="Gene3D" id="2.60.200.20">
    <property type="match status" value="1"/>
</dbReference>
<dbReference type="PANTHER" id="PTHR47117:SF7">
    <property type="entry name" value="KINESIN-LIKE PROTEIN KIF14"/>
    <property type="match status" value="1"/>
</dbReference>
<feature type="domain" description="Kinesin motor" evidence="19">
    <location>
        <begin position="366"/>
        <end position="709"/>
    </location>
</feature>
<evidence type="ECO:0000256" key="1">
    <source>
        <dbReference type="ARBA" id="ARBA00004123"/>
    </source>
</evidence>
<keyword evidence="6" id="KW-0493">Microtubule</keyword>
<evidence type="ECO:0000256" key="17">
    <source>
        <dbReference type="SAM" id="MobiDB-lite"/>
    </source>
</evidence>
<dbReference type="GO" id="GO:0005524">
    <property type="term" value="F:ATP binding"/>
    <property type="evidence" value="ECO:0007669"/>
    <property type="project" value="UniProtKB-UniRule"/>
</dbReference>
<dbReference type="Pfam" id="PF00225">
    <property type="entry name" value="Kinesin"/>
    <property type="match status" value="1"/>
</dbReference>
<feature type="coiled-coil region" evidence="16">
    <location>
        <begin position="749"/>
        <end position="801"/>
    </location>
</feature>
<dbReference type="Pfam" id="PF00498">
    <property type="entry name" value="FHA"/>
    <property type="match status" value="1"/>
</dbReference>
<dbReference type="SMART" id="SM00129">
    <property type="entry name" value="KISc"/>
    <property type="match status" value="1"/>
</dbReference>
<dbReference type="PRINTS" id="PR00380">
    <property type="entry name" value="KINESINHEAVY"/>
</dbReference>
<dbReference type="GO" id="GO:0003777">
    <property type="term" value="F:microtubule motor activity"/>
    <property type="evidence" value="ECO:0007669"/>
    <property type="project" value="InterPro"/>
</dbReference>
<dbReference type="SMART" id="SM00240">
    <property type="entry name" value="FHA"/>
    <property type="match status" value="1"/>
</dbReference>
<evidence type="ECO:0000256" key="16">
    <source>
        <dbReference type="SAM" id="Coils"/>
    </source>
</evidence>
<accession>A0A401SNR2</accession>
<comment type="subcellular location">
    <subcellularLocation>
        <location evidence="2">Cytoplasm</location>
        <location evidence="2">Cytoskeleton</location>
        <location evidence="2">Spindle</location>
    </subcellularLocation>
    <subcellularLocation>
        <location evidence="3">Midbody</location>
    </subcellularLocation>
    <subcellularLocation>
        <location evidence="1">Nucleus</location>
    </subcellularLocation>
</comment>
<evidence type="ECO:0000256" key="14">
    <source>
        <dbReference type="ARBA" id="ARBA00073220"/>
    </source>
</evidence>
<evidence type="ECO:0000256" key="5">
    <source>
        <dbReference type="ARBA" id="ARBA00022553"/>
    </source>
</evidence>
<dbReference type="GO" id="GO:0008017">
    <property type="term" value="F:microtubule binding"/>
    <property type="evidence" value="ECO:0007669"/>
    <property type="project" value="InterPro"/>
</dbReference>
<dbReference type="GO" id="GO:0030496">
    <property type="term" value="C:midbody"/>
    <property type="evidence" value="ECO:0007669"/>
    <property type="project" value="UniProtKB-SubCell"/>
</dbReference>
<evidence type="ECO:0000256" key="12">
    <source>
        <dbReference type="ARBA" id="ARBA00023242"/>
    </source>
</evidence>
<evidence type="ECO:0000256" key="4">
    <source>
        <dbReference type="ARBA" id="ARBA00022490"/>
    </source>
</evidence>
<keyword evidence="12" id="KW-0539">Nucleus</keyword>
<evidence type="ECO:0000256" key="7">
    <source>
        <dbReference type="ARBA" id="ARBA00022741"/>
    </source>
</evidence>
<keyword evidence="21" id="KW-1185">Reference proteome</keyword>
<evidence type="ECO:0000259" key="18">
    <source>
        <dbReference type="PROSITE" id="PS50006"/>
    </source>
</evidence>
<dbReference type="Pfam" id="PF23313">
    <property type="entry name" value="4HB_KIF14"/>
    <property type="match status" value="1"/>
</dbReference>
<proteinExistence type="inferred from homology"/>
<evidence type="ECO:0000256" key="11">
    <source>
        <dbReference type="ARBA" id="ARBA00023212"/>
    </source>
</evidence>
<dbReference type="GO" id="GO:0043066">
    <property type="term" value="P:negative regulation of apoptotic process"/>
    <property type="evidence" value="ECO:0007669"/>
    <property type="project" value="UniProtKB-ARBA"/>
</dbReference>
<name>A0A401SNR2_CHIPU</name>
<dbReference type="CDD" id="cd01365">
    <property type="entry name" value="KISc_KIF1A_KIF1B"/>
    <property type="match status" value="1"/>
</dbReference>
<evidence type="ECO:0000313" key="21">
    <source>
        <dbReference type="Proteomes" id="UP000287033"/>
    </source>
</evidence>
<evidence type="ECO:0000256" key="2">
    <source>
        <dbReference type="ARBA" id="ARBA00004186"/>
    </source>
</evidence>
<dbReference type="SUPFAM" id="SSF49879">
    <property type="entry name" value="SMAD/FHA domain"/>
    <property type="match status" value="1"/>
</dbReference>
<dbReference type="GO" id="GO:0005819">
    <property type="term" value="C:spindle"/>
    <property type="evidence" value="ECO:0007669"/>
    <property type="project" value="UniProtKB-SubCell"/>
</dbReference>
<dbReference type="InterPro" id="IPR008984">
    <property type="entry name" value="SMAD_FHA_dom_sf"/>
</dbReference>
<evidence type="ECO:0000256" key="13">
    <source>
        <dbReference type="ARBA" id="ARBA00064520"/>
    </source>
</evidence>
<dbReference type="OrthoDB" id="3176171at2759"/>
<keyword evidence="4" id="KW-0963">Cytoplasm</keyword>
<organism evidence="20 21">
    <name type="scientific">Chiloscyllium punctatum</name>
    <name type="common">Brownbanded bambooshark</name>
    <name type="synonym">Hemiscyllium punctatum</name>
    <dbReference type="NCBI Taxonomy" id="137246"/>
    <lineage>
        <taxon>Eukaryota</taxon>
        <taxon>Metazoa</taxon>
        <taxon>Chordata</taxon>
        <taxon>Craniata</taxon>
        <taxon>Vertebrata</taxon>
        <taxon>Chondrichthyes</taxon>
        <taxon>Elasmobranchii</taxon>
        <taxon>Galeomorphii</taxon>
        <taxon>Galeoidea</taxon>
        <taxon>Orectolobiformes</taxon>
        <taxon>Hemiscylliidae</taxon>
        <taxon>Chiloscyllium</taxon>
    </lineage>
</organism>
<keyword evidence="7 15" id="KW-0547">Nucleotide-binding</keyword>
<evidence type="ECO:0000256" key="10">
    <source>
        <dbReference type="ARBA" id="ARBA00023175"/>
    </source>
</evidence>
<comment type="caution">
    <text evidence="20">The sequence shown here is derived from an EMBL/GenBank/DDBJ whole genome shotgun (WGS) entry which is preliminary data.</text>
</comment>
<dbReference type="Gene3D" id="3.40.850.10">
    <property type="entry name" value="Kinesin motor domain"/>
    <property type="match status" value="1"/>
</dbReference>
<dbReference type="InterPro" id="IPR036961">
    <property type="entry name" value="Kinesin_motor_dom_sf"/>
</dbReference>
<comment type="subunit">
    <text evidence="13">Directly interacts with PRC1 within a complex also containing KIF4A, KIF20A and KIF23; targets to the central spindle. Directly interacts with CIT depending on the activation state of the kinase (stronger interaction with the kinase-dead form); targets to the midbody. Interacts with ARRB2; the interaction is detected in the nucleus upon OR1D2 stimulation. Interacts with AKT1; the interaction is detected in the plasma membrane upon INS stimulation and promotes AKT1 phosphorylation. Interacts with SVIL; at midbody during cytokinesis. Interacts with RADIL (via PDZ domain); recruits RADIL to the microtubule network restricting RADIL from interaction with activated RAP1A.</text>
</comment>
<comment type="similarity">
    <text evidence="15">Belongs to the TRAFAC class myosin-kinesin ATPase superfamily. Kinesin family.</text>
</comment>
<dbReference type="InterPro" id="IPR027417">
    <property type="entry name" value="P-loop_NTPase"/>
</dbReference>
<dbReference type="EMBL" id="BEZZ01000407">
    <property type="protein sequence ID" value="GCC32011.1"/>
    <property type="molecule type" value="Genomic_DNA"/>
</dbReference>
<gene>
    <name evidence="20" type="ORF">chiPu_0010471</name>
</gene>
<dbReference type="InterPro" id="IPR001752">
    <property type="entry name" value="Kinesin_motor_dom"/>
</dbReference>
<dbReference type="SUPFAM" id="SSF52540">
    <property type="entry name" value="P-loop containing nucleoside triphosphate hydrolases"/>
    <property type="match status" value="1"/>
</dbReference>
<dbReference type="GO" id="GO:0005874">
    <property type="term" value="C:microtubule"/>
    <property type="evidence" value="ECO:0007669"/>
    <property type="project" value="UniProtKB-KW"/>
</dbReference>